<comment type="similarity">
    <text evidence="3 10">Belongs to the glycosyltransferase 22 family.</text>
</comment>
<evidence type="ECO:0000256" key="3">
    <source>
        <dbReference type="ARBA" id="ARBA00007063"/>
    </source>
</evidence>
<evidence type="ECO:0000256" key="4">
    <source>
        <dbReference type="ARBA" id="ARBA00022676"/>
    </source>
</evidence>
<evidence type="ECO:0000256" key="1">
    <source>
        <dbReference type="ARBA" id="ARBA00004477"/>
    </source>
</evidence>
<dbReference type="Pfam" id="PF03901">
    <property type="entry name" value="Glyco_transf_22"/>
    <property type="match status" value="1"/>
</dbReference>
<feature type="transmembrane region" description="Helical" evidence="10">
    <location>
        <begin position="258"/>
        <end position="280"/>
    </location>
</feature>
<organism evidence="11 12">
    <name type="scientific">Schizopora paradoxa</name>
    <dbReference type="NCBI Taxonomy" id="27342"/>
    <lineage>
        <taxon>Eukaryota</taxon>
        <taxon>Fungi</taxon>
        <taxon>Dikarya</taxon>
        <taxon>Basidiomycota</taxon>
        <taxon>Agaricomycotina</taxon>
        <taxon>Agaricomycetes</taxon>
        <taxon>Hymenochaetales</taxon>
        <taxon>Schizoporaceae</taxon>
        <taxon>Schizopora</taxon>
    </lineage>
</organism>
<feature type="transmembrane region" description="Helical" evidence="10">
    <location>
        <begin position="129"/>
        <end position="149"/>
    </location>
</feature>
<comment type="subcellular location">
    <subcellularLocation>
        <location evidence="1 10">Endoplasmic reticulum membrane</location>
        <topology evidence="1 10">Multi-pass membrane protein</topology>
    </subcellularLocation>
</comment>
<feature type="transmembrane region" description="Helical" evidence="10">
    <location>
        <begin position="453"/>
        <end position="472"/>
    </location>
</feature>
<dbReference type="PANTHER" id="PTHR22760">
    <property type="entry name" value="GLYCOSYLTRANSFERASE"/>
    <property type="match status" value="1"/>
</dbReference>
<protein>
    <recommendedName>
        <fullName evidence="10">Mannosyltransferase</fullName>
        <ecNumber evidence="10">2.4.1.-</ecNumber>
    </recommendedName>
</protein>
<evidence type="ECO:0000256" key="10">
    <source>
        <dbReference type="RuleBase" id="RU363075"/>
    </source>
</evidence>
<sequence length="712" mass="81085">MSSGGAKFETIRFQRPAGSAKPSKKPVNRHGGILQDQVRRAAQAPWCPSFSLAVRILLLIRVSGAMYSNISDCDEVYNFWEPLHYLAKGYGFQTWELSPVYAIRSWAYVFMHLHPATLPSRFLGLDKRASFFALRIFFAIASSICEAKLYRAVMEHVNYRVGRYLFFILLFSAGMWNSATAFLPSTFAMFTTTLAFSFSLRPPSASDWRRTLSATLLFATGAIVGWPFSLALALPFVLEELLMAGLDKVDAQERTAWFIARFLRLVTAGLCAALILIPVVGIDSLAYGRLVIAPWQIISYNIFGGAQRGPELYGTEPPTFYFHNLLLNFNIVTPFALLSLPALFVTYFVDRKRLGGPLIVAELGSKDAEDERKPVPKRNLFQSSSFVMLGMRLAPFYLWFVILTMQPHKEERFMFPAYPLIAFNGAVTLYLIRGWLETGYIKFTKSPYRASKTSLFSTSTLAFLTTAILLSLSRIFALSHYYHAPLEILHTFHYEELPRVLNATGLLPLEPAGNFVKERDRPAVNLGTRVGELNLTLCYGKEWYRFPSHWLVPDGVRVEFIKSEFDGLLPRHFVEAGSAEVAHLSADSLLWKWPATRYTPSDLNDMNEEEPSHYVRIKSCHYLIDVDFPKHPATSKYEPRYTSDEANWERVECRPFLDAASSPMLTRAFWTPLKRWQDLNSYGDYCLLKRKDFLSKPDPDHKSFIRQIFGGK</sequence>
<keyword evidence="7 10" id="KW-0256">Endoplasmic reticulum</keyword>
<evidence type="ECO:0000313" key="12">
    <source>
        <dbReference type="Proteomes" id="UP000053477"/>
    </source>
</evidence>
<feature type="transmembrane region" description="Helical" evidence="10">
    <location>
        <begin position="380"/>
        <end position="401"/>
    </location>
</feature>
<keyword evidence="6 10" id="KW-0812">Transmembrane</keyword>
<feature type="transmembrane region" description="Helical" evidence="10">
    <location>
        <begin position="326"/>
        <end position="349"/>
    </location>
</feature>
<dbReference type="EC" id="2.4.1.-" evidence="10"/>
<feature type="transmembrane region" description="Helical" evidence="10">
    <location>
        <begin position="212"/>
        <end position="238"/>
    </location>
</feature>
<keyword evidence="8 10" id="KW-1133">Transmembrane helix</keyword>
<dbReference type="EMBL" id="KQ085954">
    <property type="protein sequence ID" value="KLO13752.1"/>
    <property type="molecule type" value="Genomic_DNA"/>
</dbReference>
<dbReference type="PANTHER" id="PTHR22760:SF2">
    <property type="entry name" value="ALPHA-1,2-MANNOSYLTRANSFERASE ALG9"/>
    <property type="match status" value="1"/>
</dbReference>
<evidence type="ECO:0000256" key="9">
    <source>
        <dbReference type="ARBA" id="ARBA00023136"/>
    </source>
</evidence>
<reference evidence="11 12" key="1">
    <citation type="submission" date="2015-04" db="EMBL/GenBank/DDBJ databases">
        <title>Complete genome sequence of Schizopora paradoxa KUC8140, a cosmopolitan wood degrader in East Asia.</title>
        <authorList>
            <consortium name="DOE Joint Genome Institute"/>
            <person name="Min B."/>
            <person name="Park H."/>
            <person name="Jang Y."/>
            <person name="Kim J.-J."/>
            <person name="Kim K.H."/>
            <person name="Pangilinan J."/>
            <person name="Lipzen A."/>
            <person name="Riley R."/>
            <person name="Grigoriev I.V."/>
            <person name="Spatafora J.W."/>
            <person name="Choi I.-G."/>
        </authorList>
    </citation>
    <scope>NUCLEOTIDE SEQUENCE [LARGE SCALE GENOMIC DNA]</scope>
    <source>
        <strain evidence="11 12">KUC8140</strain>
    </source>
</reference>
<dbReference type="GO" id="GO:0006487">
    <property type="term" value="P:protein N-linked glycosylation"/>
    <property type="evidence" value="ECO:0007669"/>
    <property type="project" value="TreeGrafter"/>
</dbReference>
<dbReference type="GO" id="GO:0000026">
    <property type="term" value="F:alpha-1,2-mannosyltransferase activity"/>
    <property type="evidence" value="ECO:0007669"/>
    <property type="project" value="TreeGrafter"/>
</dbReference>
<dbReference type="AlphaFoldDB" id="A0A0H2RQ45"/>
<dbReference type="STRING" id="27342.A0A0H2RQ45"/>
<keyword evidence="5" id="KW-0808">Transferase</keyword>
<evidence type="ECO:0000256" key="5">
    <source>
        <dbReference type="ARBA" id="ARBA00022679"/>
    </source>
</evidence>
<dbReference type="InParanoid" id="A0A0H2RQ45"/>
<dbReference type="UniPathway" id="UPA00378"/>
<feature type="transmembrane region" description="Helical" evidence="10">
    <location>
        <begin position="413"/>
        <end position="432"/>
    </location>
</feature>
<comment type="pathway">
    <text evidence="2">Protein modification; protein glycosylation.</text>
</comment>
<keyword evidence="9 10" id="KW-0472">Membrane</keyword>
<dbReference type="Proteomes" id="UP000053477">
    <property type="component" value="Unassembled WGS sequence"/>
</dbReference>
<evidence type="ECO:0000256" key="7">
    <source>
        <dbReference type="ARBA" id="ARBA00022824"/>
    </source>
</evidence>
<keyword evidence="4 10" id="KW-0328">Glycosyltransferase</keyword>
<dbReference type="OrthoDB" id="497541at2759"/>
<dbReference type="GO" id="GO:0005789">
    <property type="term" value="C:endoplasmic reticulum membrane"/>
    <property type="evidence" value="ECO:0007669"/>
    <property type="project" value="UniProtKB-SubCell"/>
</dbReference>
<accession>A0A0H2RQ45</accession>
<gene>
    <name evidence="11" type="ORF">SCHPADRAFT_903835</name>
</gene>
<evidence type="ECO:0000256" key="6">
    <source>
        <dbReference type="ARBA" id="ARBA00022692"/>
    </source>
</evidence>
<proteinExistence type="inferred from homology"/>
<keyword evidence="12" id="KW-1185">Reference proteome</keyword>
<dbReference type="FunCoup" id="A0A0H2RQ45">
    <property type="interactions" value="595"/>
</dbReference>
<name>A0A0H2RQ45_9AGAM</name>
<evidence type="ECO:0000256" key="8">
    <source>
        <dbReference type="ARBA" id="ARBA00022989"/>
    </source>
</evidence>
<evidence type="ECO:0000313" key="11">
    <source>
        <dbReference type="EMBL" id="KLO13752.1"/>
    </source>
</evidence>
<evidence type="ECO:0000256" key="2">
    <source>
        <dbReference type="ARBA" id="ARBA00004922"/>
    </source>
</evidence>
<dbReference type="InterPro" id="IPR005599">
    <property type="entry name" value="GPI_mannosylTrfase"/>
</dbReference>